<evidence type="ECO:0000256" key="1">
    <source>
        <dbReference type="SAM" id="SignalP"/>
    </source>
</evidence>
<dbReference type="EMBL" id="SISK01000010">
    <property type="protein sequence ID" value="TBN38345.1"/>
    <property type="molecule type" value="Genomic_DNA"/>
</dbReference>
<gene>
    <name evidence="2" type="ORF">EYE42_13030</name>
</gene>
<organism evidence="2 3">
    <name type="scientific">Paracoccus subflavus</name>
    <dbReference type="NCBI Taxonomy" id="2528244"/>
    <lineage>
        <taxon>Bacteria</taxon>
        <taxon>Pseudomonadati</taxon>
        <taxon>Pseudomonadota</taxon>
        <taxon>Alphaproteobacteria</taxon>
        <taxon>Rhodobacterales</taxon>
        <taxon>Paracoccaceae</taxon>
        <taxon>Paracoccus</taxon>
    </lineage>
</organism>
<evidence type="ECO:0008006" key="4">
    <source>
        <dbReference type="Google" id="ProtNLM"/>
    </source>
</evidence>
<protein>
    <recommendedName>
        <fullName evidence="4">VPLPA-CTERM sorting domain-containing protein</fullName>
    </recommendedName>
</protein>
<dbReference type="AlphaFoldDB" id="A0A4Q9G0G2"/>
<proteinExistence type="predicted"/>
<comment type="caution">
    <text evidence="2">The sequence shown here is derived from an EMBL/GenBank/DDBJ whole genome shotgun (WGS) entry which is preliminary data.</text>
</comment>
<name>A0A4Q9G0G2_9RHOB</name>
<reference evidence="2 3" key="1">
    <citation type="submission" date="2019-02" db="EMBL/GenBank/DDBJ databases">
        <title>Paracoccus subflavus sp. nov., isolated from marine sediment of the Pacific Ocean.</title>
        <authorList>
            <person name="Zhang G."/>
        </authorList>
    </citation>
    <scope>NUCLEOTIDE SEQUENCE [LARGE SCALE GENOMIC DNA]</scope>
    <source>
        <strain evidence="2 3">GY0581</strain>
    </source>
</reference>
<accession>A0A4Q9G0G2</accession>
<evidence type="ECO:0000313" key="3">
    <source>
        <dbReference type="Proteomes" id="UP000293520"/>
    </source>
</evidence>
<evidence type="ECO:0000313" key="2">
    <source>
        <dbReference type="EMBL" id="TBN38345.1"/>
    </source>
</evidence>
<dbReference type="RefSeq" id="WP_130991755.1">
    <property type="nucleotide sequence ID" value="NZ_SISK01000010.1"/>
</dbReference>
<keyword evidence="1" id="KW-0732">Signal</keyword>
<keyword evidence="3" id="KW-1185">Reference proteome</keyword>
<feature type="signal peptide" evidence="1">
    <location>
        <begin position="1"/>
        <end position="19"/>
    </location>
</feature>
<feature type="chain" id="PRO_5020818328" description="VPLPA-CTERM sorting domain-containing protein" evidence="1">
    <location>
        <begin position="20"/>
        <end position="192"/>
    </location>
</feature>
<dbReference type="OrthoDB" id="7871873at2"/>
<sequence>MFKFLSAAILGLLPLGASAAPVASPVIDVPLASGAFVAFDGRGDFLGFDAPAASQGLAVTGELEADLSVNFDLADPYGDADGAFALRDDGLTVLEGFLDTITPGSDMLSLIFTGLSGDLAAAFGDGLTVDLFFFDSLGDDPLAALTGGMNYDIAYVVEGIAQPAPIPLPAGGLLLMSGIGLLALRRRCKAQA</sequence>
<dbReference type="Proteomes" id="UP000293520">
    <property type="component" value="Unassembled WGS sequence"/>
</dbReference>